<dbReference type="SUPFAM" id="SSF46785">
    <property type="entry name" value="Winged helix' DNA-binding domain"/>
    <property type="match status" value="1"/>
</dbReference>
<dbReference type="Gene3D" id="1.10.10.10">
    <property type="entry name" value="Winged helix-like DNA-binding domain superfamily/Winged helix DNA-binding domain"/>
    <property type="match status" value="1"/>
</dbReference>
<keyword evidence="8" id="KW-0413">Isomerase</keyword>
<protein>
    <recommendedName>
        <fullName evidence="3">DNA topoisomerase (ATP-hydrolyzing)</fullName>
        <ecNumber evidence="3">5.6.2.2</ecNumber>
    </recommendedName>
</protein>
<feature type="domain" description="Histidine kinase/HSP90-like ATPase" evidence="9">
    <location>
        <begin position="205"/>
        <end position="344"/>
    </location>
</feature>
<dbReference type="Pfam" id="PF02518">
    <property type="entry name" value="HATPase_c"/>
    <property type="match status" value="1"/>
</dbReference>
<evidence type="ECO:0000256" key="3">
    <source>
        <dbReference type="ARBA" id="ARBA00012895"/>
    </source>
</evidence>
<keyword evidence="4" id="KW-0547">Nucleotide-binding</keyword>
<dbReference type="InterPro" id="IPR036388">
    <property type="entry name" value="WH-like_DNA-bd_sf"/>
</dbReference>
<dbReference type="InterPro" id="IPR011991">
    <property type="entry name" value="ArsR-like_HTH"/>
</dbReference>
<name>A0A383RJR6_PAEAL</name>
<dbReference type="PANTHER" id="PTHR45866:SF1">
    <property type="entry name" value="DNA GYRASE SUBUNIT B, MITOCHONDRIAL"/>
    <property type="match status" value="1"/>
</dbReference>
<keyword evidence="5" id="KW-0067">ATP-binding</keyword>
<evidence type="ECO:0000256" key="2">
    <source>
        <dbReference type="ARBA" id="ARBA00010708"/>
    </source>
</evidence>
<dbReference type="SUPFAM" id="SSF55874">
    <property type="entry name" value="ATPase domain of HSP90 chaperone/DNA topoisomerase II/histidine kinase"/>
    <property type="match status" value="1"/>
</dbReference>
<dbReference type="PANTHER" id="PTHR45866">
    <property type="entry name" value="DNA GYRASE/TOPOISOMERASE SUBUNIT B"/>
    <property type="match status" value="1"/>
</dbReference>
<evidence type="ECO:0000256" key="8">
    <source>
        <dbReference type="ARBA" id="ARBA00023235"/>
    </source>
</evidence>
<dbReference type="EMBL" id="LS992241">
    <property type="protein sequence ID" value="SYX86744.1"/>
    <property type="molecule type" value="Genomic_DNA"/>
</dbReference>
<evidence type="ECO:0000256" key="5">
    <source>
        <dbReference type="ARBA" id="ARBA00022840"/>
    </source>
</evidence>
<organism evidence="10 11">
    <name type="scientific">Paenibacillus alvei</name>
    <name type="common">Bacillus alvei</name>
    <dbReference type="NCBI Taxonomy" id="44250"/>
    <lineage>
        <taxon>Bacteria</taxon>
        <taxon>Bacillati</taxon>
        <taxon>Bacillota</taxon>
        <taxon>Bacilli</taxon>
        <taxon>Bacillales</taxon>
        <taxon>Paenibacillaceae</taxon>
        <taxon>Paenibacillus</taxon>
    </lineage>
</organism>
<dbReference type="CDD" id="cd00090">
    <property type="entry name" value="HTH_ARSR"/>
    <property type="match status" value="1"/>
</dbReference>
<keyword evidence="7" id="KW-0238">DNA-binding</keyword>
<sequence length="375" mass="41132">MMVSPRNVEDELDALKAQLEEVHQLVRRIASDGAVPGQRAFEMPLTQSVQQSSDREDLGELNYSGSYYNNTNELCHLPPCQRRVSQLLTLDSDKAAKVLGALGHKQRLDILISLLQGPQTGPQLVEQLHMGTTGQLYHHTKALLGADLLVQEERGGAYSVPKHRIMPLLLLLSAAADLNDASDYMEMAEARSNAGTYLGAPEDEYDPHLLIRAVLENCIQEYQAGYCTEVNLFVHQDSSVTIADNGRGIPVNVLPGHDVTQAQSVLTDMGRFSRSASFTAPGGEQGISMAVVNALSLTLSVEIRREGRVYRQDYKQGIPQGGLRTIGITQDTGTSITFLPDNKLFRSAIVYDMLAAQVNIINGVHPELNILIHHE</sequence>
<keyword evidence="6" id="KW-0799">Topoisomerase</keyword>
<dbReference type="SMART" id="SM00387">
    <property type="entry name" value="HATPase_c"/>
    <property type="match status" value="1"/>
</dbReference>
<dbReference type="AlphaFoldDB" id="A0A383RJR6"/>
<dbReference type="GO" id="GO:0003677">
    <property type="term" value="F:DNA binding"/>
    <property type="evidence" value="ECO:0007669"/>
    <property type="project" value="UniProtKB-KW"/>
</dbReference>
<evidence type="ECO:0000313" key="10">
    <source>
        <dbReference type="EMBL" id="SYX86744.1"/>
    </source>
</evidence>
<comment type="similarity">
    <text evidence="2">Belongs to the type II topoisomerase GyrB family.</text>
</comment>
<dbReference type="PRINTS" id="PR00418">
    <property type="entry name" value="TPI2FAMILY"/>
</dbReference>
<dbReference type="Proteomes" id="UP000304148">
    <property type="component" value="Chromosome"/>
</dbReference>
<evidence type="ECO:0000259" key="9">
    <source>
        <dbReference type="SMART" id="SM00387"/>
    </source>
</evidence>
<dbReference type="Gene3D" id="3.30.565.10">
    <property type="entry name" value="Histidine kinase-like ATPase, C-terminal domain"/>
    <property type="match status" value="1"/>
</dbReference>
<dbReference type="InterPro" id="IPR003594">
    <property type="entry name" value="HATPase_dom"/>
</dbReference>
<evidence type="ECO:0000256" key="7">
    <source>
        <dbReference type="ARBA" id="ARBA00023125"/>
    </source>
</evidence>
<proteinExistence type="inferred from homology"/>
<evidence type="ECO:0000256" key="1">
    <source>
        <dbReference type="ARBA" id="ARBA00000185"/>
    </source>
</evidence>
<dbReference type="GO" id="GO:0005524">
    <property type="term" value="F:ATP binding"/>
    <property type="evidence" value="ECO:0007669"/>
    <property type="project" value="UniProtKB-KW"/>
</dbReference>
<evidence type="ECO:0000256" key="6">
    <source>
        <dbReference type="ARBA" id="ARBA00023029"/>
    </source>
</evidence>
<reference evidence="11" key="1">
    <citation type="submission" date="2018-08" db="EMBL/GenBank/DDBJ databases">
        <authorList>
            <person name="Chevrot R."/>
        </authorList>
    </citation>
    <scope>NUCLEOTIDE SEQUENCE [LARGE SCALE GENOMIC DNA]</scope>
</reference>
<dbReference type="RefSeq" id="WP_138188577.1">
    <property type="nucleotide sequence ID" value="NZ_LS992241.1"/>
</dbReference>
<accession>A0A383RJR6</accession>
<gene>
    <name evidence="10" type="ORF">PBLR_15170</name>
</gene>
<comment type="catalytic activity">
    <reaction evidence="1">
        <text>ATP-dependent breakage, passage and rejoining of double-stranded DNA.</text>
        <dbReference type="EC" id="5.6.2.2"/>
    </reaction>
</comment>
<dbReference type="InterPro" id="IPR036890">
    <property type="entry name" value="HATPase_C_sf"/>
</dbReference>
<dbReference type="EC" id="5.6.2.2" evidence="3"/>
<dbReference type="InterPro" id="IPR036390">
    <property type="entry name" value="WH_DNA-bd_sf"/>
</dbReference>
<dbReference type="GO" id="GO:0003918">
    <property type="term" value="F:DNA topoisomerase type II (double strand cut, ATP-hydrolyzing) activity"/>
    <property type="evidence" value="ECO:0007669"/>
    <property type="project" value="UniProtKB-EC"/>
</dbReference>
<evidence type="ECO:0000313" key="11">
    <source>
        <dbReference type="Proteomes" id="UP000304148"/>
    </source>
</evidence>
<evidence type="ECO:0000256" key="4">
    <source>
        <dbReference type="ARBA" id="ARBA00022741"/>
    </source>
</evidence>